<evidence type="ECO:0000256" key="1">
    <source>
        <dbReference type="SAM" id="MobiDB-lite"/>
    </source>
</evidence>
<comment type="caution">
    <text evidence="2">The sequence shown here is derived from an EMBL/GenBank/DDBJ whole genome shotgun (WGS) entry which is preliminary data.</text>
</comment>
<reference evidence="3" key="1">
    <citation type="journal article" date="2019" name="Int. J. Syst. Evol. Microbiol.">
        <title>The Global Catalogue of Microorganisms (GCM) 10K type strain sequencing project: providing services to taxonomists for standard genome sequencing and annotation.</title>
        <authorList>
            <consortium name="The Broad Institute Genomics Platform"/>
            <consortium name="The Broad Institute Genome Sequencing Center for Infectious Disease"/>
            <person name="Wu L."/>
            <person name="Ma J."/>
        </authorList>
    </citation>
    <scope>NUCLEOTIDE SEQUENCE [LARGE SCALE GENOMIC DNA]</scope>
    <source>
        <strain evidence="3">JCM 16021</strain>
    </source>
</reference>
<dbReference type="EMBL" id="BAAAQQ010000008">
    <property type="protein sequence ID" value="GAA2122547.1"/>
    <property type="molecule type" value="Genomic_DNA"/>
</dbReference>
<proteinExistence type="predicted"/>
<protein>
    <submittedName>
        <fullName evidence="2">Uncharacterized protein</fullName>
    </submittedName>
</protein>
<organism evidence="2 3">
    <name type="scientific">Nocardioides bigeumensis</name>
    <dbReference type="NCBI Taxonomy" id="433657"/>
    <lineage>
        <taxon>Bacteria</taxon>
        <taxon>Bacillati</taxon>
        <taxon>Actinomycetota</taxon>
        <taxon>Actinomycetes</taxon>
        <taxon>Propionibacteriales</taxon>
        <taxon>Nocardioidaceae</taxon>
        <taxon>Nocardioides</taxon>
    </lineage>
</organism>
<feature type="region of interest" description="Disordered" evidence="1">
    <location>
        <begin position="75"/>
        <end position="98"/>
    </location>
</feature>
<evidence type="ECO:0000313" key="3">
    <source>
        <dbReference type="Proteomes" id="UP001500575"/>
    </source>
</evidence>
<gene>
    <name evidence="2" type="ORF">GCM10009843_17790</name>
</gene>
<keyword evidence="3" id="KW-1185">Reference proteome</keyword>
<evidence type="ECO:0000313" key="2">
    <source>
        <dbReference type="EMBL" id="GAA2122547.1"/>
    </source>
</evidence>
<name>A0ABP5JTV0_9ACTN</name>
<sequence>MRRTWSYVASDGRLNVPWTLLPSCAQSAFVGAAAADEVAVALALAEPADVGVVLEVVGDGVVGVGVVGDGESVEQAASVPSAPATSTPRRLTLVTRSR</sequence>
<dbReference type="Proteomes" id="UP001500575">
    <property type="component" value="Unassembled WGS sequence"/>
</dbReference>
<feature type="compositionally biased region" description="Low complexity" evidence="1">
    <location>
        <begin position="75"/>
        <end position="88"/>
    </location>
</feature>
<accession>A0ABP5JTV0</accession>